<dbReference type="Pfam" id="PF12728">
    <property type="entry name" value="HTH_17"/>
    <property type="match status" value="1"/>
</dbReference>
<feature type="domain" description="Helix-turn-helix" evidence="1">
    <location>
        <begin position="60"/>
        <end position="107"/>
    </location>
</feature>
<accession>A0ABW1JW75</accession>
<gene>
    <name evidence="2" type="ORF">ACFP3H_22060</name>
</gene>
<proteinExistence type="predicted"/>
<dbReference type="SUPFAM" id="SSF46955">
    <property type="entry name" value="Putative DNA-binding domain"/>
    <property type="match status" value="1"/>
</dbReference>
<keyword evidence="3" id="KW-1185">Reference proteome</keyword>
<evidence type="ECO:0000313" key="2">
    <source>
        <dbReference type="EMBL" id="MFC6013746.1"/>
    </source>
</evidence>
<dbReference type="InterPro" id="IPR009061">
    <property type="entry name" value="DNA-bd_dom_put_sf"/>
</dbReference>
<dbReference type="InterPro" id="IPR041657">
    <property type="entry name" value="HTH_17"/>
</dbReference>
<protein>
    <submittedName>
        <fullName evidence="2">Helix-turn-helix domain-containing protein</fullName>
    </submittedName>
</protein>
<organism evidence="2 3">
    <name type="scientific">Nocardia lasii</name>
    <dbReference type="NCBI Taxonomy" id="1616107"/>
    <lineage>
        <taxon>Bacteria</taxon>
        <taxon>Bacillati</taxon>
        <taxon>Actinomycetota</taxon>
        <taxon>Actinomycetes</taxon>
        <taxon>Mycobacteriales</taxon>
        <taxon>Nocardiaceae</taxon>
        <taxon>Nocardia</taxon>
    </lineage>
</organism>
<dbReference type="NCBIfam" id="TIGR01764">
    <property type="entry name" value="excise"/>
    <property type="match status" value="1"/>
</dbReference>
<comment type="caution">
    <text evidence="2">The sequence shown here is derived from an EMBL/GenBank/DDBJ whole genome shotgun (WGS) entry which is preliminary data.</text>
</comment>
<dbReference type="Proteomes" id="UP001596223">
    <property type="component" value="Unassembled WGS sequence"/>
</dbReference>
<dbReference type="EMBL" id="JBHSQN010000015">
    <property type="protein sequence ID" value="MFC6013746.1"/>
    <property type="molecule type" value="Genomic_DNA"/>
</dbReference>
<reference evidence="3" key="1">
    <citation type="journal article" date="2019" name="Int. J. Syst. Evol. Microbiol.">
        <title>The Global Catalogue of Microorganisms (GCM) 10K type strain sequencing project: providing services to taxonomists for standard genome sequencing and annotation.</title>
        <authorList>
            <consortium name="The Broad Institute Genomics Platform"/>
            <consortium name="The Broad Institute Genome Sequencing Center for Infectious Disease"/>
            <person name="Wu L."/>
            <person name="Ma J."/>
        </authorList>
    </citation>
    <scope>NUCLEOTIDE SEQUENCE [LARGE SCALE GENOMIC DNA]</scope>
    <source>
        <strain evidence="3">CCUG 36956</strain>
    </source>
</reference>
<dbReference type="InterPro" id="IPR010093">
    <property type="entry name" value="SinI_DNA-bd"/>
</dbReference>
<dbReference type="RefSeq" id="WP_378608876.1">
    <property type="nucleotide sequence ID" value="NZ_JBHSQN010000015.1"/>
</dbReference>
<evidence type="ECO:0000259" key="1">
    <source>
        <dbReference type="Pfam" id="PF12728"/>
    </source>
</evidence>
<evidence type="ECO:0000313" key="3">
    <source>
        <dbReference type="Proteomes" id="UP001596223"/>
    </source>
</evidence>
<name>A0ABW1JW75_9NOCA</name>
<sequence>MAVVTHRVDAAQVSAAELAKVERLVGELAPSELRELLEALVRNVHAGSDVAMSGTDAVWTPTQVAQRLGMSRTHLYKLLDSGALPSFRVGRDRRINLEDVIEFERERQRDRRELAERFAHIDRTRAAAIDELADEV</sequence>